<evidence type="ECO:0000313" key="3">
    <source>
        <dbReference type="Proteomes" id="UP000593737"/>
    </source>
</evidence>
<proteinExistence type="predicted"/>
<dbReference type="Gene3D" id="3.40.50.2300">
    <property type="match status" value="2"/>
</dbReference>
<dbReference type="Pfam" id="PF04392">
    <property type="entry name" value="ABC_sub_bind"/>
    <property type="match status" value="1"/>
</dbReference>
<dbReference type="InterPro" id="IPR007487">
    <property type="entry name" value="ABC_transpt-TYRBP-like"/>
</dbReference>
<feature type="chain" id="PRO_5032344316" description="ABC transporter substrate-binding protein" evidence="1">
    <location>
        <begin position="20"/>
        <end position="320"/>
    </location>
</feature>
<evidence type="ECO:0008006" key="4">
    <source>
        <dbReference type="Google" id="ProtNLM"/>
    </source>
</evidence>
<reference evidence="2 3" key="1">
    <citation type="journal article" date="2020" name="ISME J.">
        <title>Enrichment and physiological characterization of a novel comammox Nitrospira indicates ammonium inhibition of complete nitrification.</title>
        <authorList>
            <person name="Sakoula D."/>
            <person name="Koch H."/>
            <person name="Frank J."/>
            <person name="Jetten M.S.M."/>
            <person name="van Kessel M.A.H.J."/>
            <person name="Lucker S."/>
        </authorList>
    </citation>
    <scope>NUCLEOTIDE SEQUENCE [LARGE SCALE GENOMIC DNA]</scope>
    <source>
        <strain evidence="2">Comreactor17</strain>
    </source>
</reference>
<dbReference type="PANTHER" id="PTHR35271:SF1">
    <property type="entry name" value="ABC TRANSPORTER, SUBSTRATE-BINDING LIPOPROTEIN"/>
    <property type="match status" value="1"/>
</dbReference>
<organism evidence="2 3">
    <name type="scientific">Candidatus Nitrospira kreftii</name>
    <dbReference type="NCBI Taxonomy" id="2652173"/>
    <lineage>
        <taxon>Bacteria</taxon>
        <taxon>Pseudomonadati</taxon>
        <taxon>Nitrospirota</taxon>
        <taxon>Nitrospiria</taxon>
        <taxon>Nitrospirales</taxon>
        <taxon>Nitrospiraceae</taxon>
        <taxon>Nitrospira</taxon>
    </lineage>
</organism>
<keyword evidence="1" id="KW-0732">Signal</keyword>
<gene>
    <name evidence="2" type="ORF">Nkreftii_001658</name>
</gene>
<evidence type="ECO:0000313" key="2">
    <source>
        <dbReference type="EMBL" id="QPD03884.1"/>
    </source>
</evidence>
<evidence type="ECO:0000256" key="1">
    <source>
        <dbReference type="SAM" id="SignalP"/>
    </source>
</evidence>
<dbReference type="KEGG" id="nkf:Nkreftii_001658"/>
<name>A0A7S8IZA0_9BACT</name>
<dbReference type="Proteomes" id="UP000593737">
    <property type="component" value="Chromosome"/>
</dbReference>
<feature type="signal peptide" evidence="1">
    <location>
        <begin position="1"/>
        <end position="19"/>
    </location>
</feature>
<sequence length="320" mass="34524">MWLVSVLLVLLSFTTPWNRADAAEIAILKSADLPYYDQAILGFKAGLPPMTKVKEYNLDSQLTRGREVGKSLRASPPNLVLAVGLKAAIAAKLEIFDTPVVFCMVLNPDAHGLPTSNMTGIAVRAPPVTQLAALHSLMPNRQRIGVLYDEEQTGAFVQEAINVASQQGLELVSVAVRGQEDIPRAASRLLPKIDVLWLIQDQIVVSESSIPFLLESTLNAKVPIFTFSSTLVQQGAVGALVLDPWAVGQQAARLSLARLRDTSTSAGIIEAPEHSQWALNLRSAEYLHIALNPEQIRLAGHVFGGSMPIAKNPHAADLIP</sequence>
<dbReference type="EMBL" id="CP047423">
    <property type="protein sequence ID" value="QPD03884.1"/>
    <property type="molecule type" value="Genomic_DNA"/>
</dbReference>
<protein>
    <recommendedName>
        <fullName evidence="4">ABC transporter substrate-binding protein</fullName>
    </recommendedName>
</protein>
<accession>A0A7S8IZA0</accession>
<dbReference type="PANTHER" id="PTHR35271">
    <property type="entry name" value="ABC TRANSPORTER, SUBSTRATE-BINDING LIPOPROTEIN-RELATED"/>
    <property type="match status" value="1"/>
</dbReference>
<dbReference type="AlphaFoldDB" id="A0A7S8IZA0"/>